<keyword evidence="1" id="KW-0812">Transmembrane</keyword>
<evidence type="ECO:0000256" key="1">
    <source>
        <dbReference type="SAM" id="Phobius"/>
    </source>
</evidence>
<evidence type="ECO:0000313" key="3">
    <source>
        <dbReference type="Proteomes" id="UP000317977"/>
    </source>
</evidence>
<organism evidence="2 3">
    <name type="scientific">Rubripirellula reticaptiva</name>
    <dbReference type="NCBI Taxonomy" id="2528013"/>
    <lineage>
        <taxon>Bacteria</taxon>
        <taxon>Pseudomonadati</taxon>
        <taxon>Planctomycetota</taxon>
        <taxon>Planctomycetia</taxon>
        <taxon>Pirellulales</taxon>
        <taxon>Pirellulaceae</taxon>
        <taxon>Rubripirellula</taxon>
    </lineage>
</organism>
<name>A0A5C6ESG9_9BACT</name>
<keyword evidence="3" id="KW-1185">Reference proteome</keyword>
<accession>A0A5C6ESG9</accession>
<dbReference type="InterPro" id="IPR010980">
    <property type="entry name" value="Cyt_c/b562"/>
</dbReference>
<reference evidence="2 3" key="1">
    <citation type="submission" date="2019-02" db="EMBL/GenBank/DDBJ databases">
        <title>Deep-cultivation of Planctomycetes and their phenomic and genomic characterization uncovers novel biology.</title>
        <authorList>
            <person name="Wiegand S."/>
            <person name="Jogler M."/>
            <person name="Boedeker C."/>
            <person name="Pinto D."/>
            <person name="Vollmers J."/>
            <person name="Rivas-Marin E."/>
            <person name="Kohn T."/>
            <person name="Peeters S.H."/>
            <person name="Heuer A."/>
            <person name="Rast P."/>
            <person name="Oberbeckmann S."/>
            <person name="Bunk B."/>
            <person name="Jeske O."/>
            <person name="Meyerdierks A."/>
            <person name="Storesund J.E."/>
            <person name="Kallscheuer N."/>
            <person name="Luecker S."/>
            <person name="Lage O.M."/>
            <person name="Pohl T."/>
            <person name="Merkel B.J."/>
            <person name="Hornburger P."/>
            <person name="Mueller R.-W."/>
            <person name="Bruemmer F."/>
            <person name="Labrenz M."/>
            <person name="Spormann A.M."/>
            <person name="Op Den Camp H."/>
            <person name="Overmann J."/>
            <person name="Amann R."/>
            <person name="Jetten M.S.M."/>
            <person name="Mascher T."/>
            <person name="Medema M.H."/>
            <person name="Devos D.P."/>
            <person name="Kaster A.-K."/>
            <person name="Ovreas L."/>
            <person name="Rohde M."/>
            <person name="Galperin M.Y."/>
            <person name="Jogler C."/>
        </authorList>
    </citation>
    <scope>NUCLEOTIDE SEQUENCE [LARGE SCALE GENOMIC DNA]</scope>
    <source>
        <strain evidence="2 3">Poly59</strain>
    </source>
</reference>
<dbReference type="Proteomes" id="UP000317977">
    <property type="component" value="Unassembled WGS sequence"/>
</dbReference>
<feature type="transmembrane region" description="Helical" evidence="1">
    <location>
        <begin position="20"/>
        <end position="39"/>
    </location>
</feature>
<evidence type="ECO:0008006" key="4">
    <source>
        <dbReference type="Google" id="ProtNLM"/>
    </source>
</evidence>
<dbReference type="GO" id="GO:0009055">
    <property type="term" value="F:electron transfer activity"/>
    <property type="evidence" value="ECO:0007669"/>
    <property type="project" value="InterPro"/>
</dbReference>
<dbReference type="GO" id="GO:0005506">
    <property type="term" value="F:iron ion binding"/>
    <property type="evidence" value="ECO:0007669"/>
    <property type="project" value="InterPro"/>
</dbReference>
<keyword evidence="1" id="KW-1133">Transmembrane helix</keyword>
<sequence length="189" mass="21244">MHWIESHHGLTTEIVATLHWRIRSPLFLVVMLGFHFAGLPLSTAMGIAMKRLLLCALVLTTLSFAFGETPVDKNDDGPLPTKLTPLMQMKLDKSKAILEGLTLEDFDKIKSNARSLHLLSTESGWSVIQTQEYADQSRDFQRAANLVVDAAEAKDIHRATLGYVAMTVRCVECHSYMRKHRLESNKLNP</sequence>
<dbReference type="AlphaFoldDB" id="A0A5C6ESG9"/>
<dbReference type="GO" id="GO:0022900">
    <property type="term" value="P:electron transport chain"/>
    <property type="evidence" value="ECO:0007669"/>
    <property type="project" value="InterPro"/>
</dbReference>
<dbReference type="GO" id="GO:0020037">
    <property type="term" value="F:heme binding"/>
    <property type="evidence" value="ECO:0007669"/>
    <property type="project" value="InterPro"/>
</dbReference>
<keyword evidence="1" id="KW-0472">Membrane</keyword>
<comment type="caution">
    <text evidence="2">The sequence shown here is derived from an EMBL/GenBank/DDBJ whole genome shotgun (WGS) entry which is preliminary data.</text>
</comment>
<gene>
    <name evidence="2" type="ORF">Poly59_31780</name>
</gene>
<dbReference type="EMBL" id="SJPX01000003">
    <property type="protein sequence ID" value="TWU51585.1"/>
    <property type="molecule type" value="Genomic_DNA"/>
</dbReference>
<evidence type="ECO:0000313" key="2">
    <source>
        <dbReference type="EMBL" id="TWU51585.1"/>
    </source>
</evidence>
<protein>
    <recommendedName>
        <fullName evidence="4">Cytochrome C</fullName>
    </recommendedName>
</protein>
<dbReference type="SUPFAM" id="SSF47175">
    <property type="entry name" value="Cytochromes"/>
    <property type="match status" value="1"/>
</dbReference>
<proteinExistence type="predicted"/>